<evidence type="ECO:0000313" key="4">
    <source>
        <dbReference type="Proteomes" id="UP001165205"/>
    </source>
</evidence>
<dbReference type="InterPro" id="IPR000845">
    <property type="entry name" value="Nucleoside_phosphorylase_d"/>
</dbReference>
<dbReference type="Pfam" id="PF01048">
    <property type="entry name" value="PNP_UDP_1"/>
    <property type="match status" value="1"/>
</dbReference>
<gene>
    <name evidence="3" type="ORF">Aory04_000157700</name>
</gene>
<evidence type="ECO:0000313" key="3">
    <source>
        <dbReference type="EMBL" id="GMG24306.1"/>
    </source>
</evidence>
<dbReference type="SUPFAM" id="SSF53167">
    <property type="entry name" value="Purine and uridine phosphorylases"/>
    <property type="match status" value="1"/>
</dbReference>
<feature type="compositionally biased region" description="Polar residues" evidence="1">
    <location>
        <begin position="342"/>
        <end position="351"/>
    </location>
</feature>
<dbReference type="GO" id="GO:0009116">
    <property type="term" value="P:nucleoside metabolic process"/>
    <property type="evidence" value="ECO:0007669"/>
    <property type="project" value="InterPro"/>
</dbReference>
<dbReference type="Proteomes" id="UP001165205">
    <property type="component" value="Unassembled WGS sequence"/>
</dbReference>
<dbReference type="InterPro" id="IPR053137">
    <property type="entry name" value="NLR-like"/>
</dbReference>
<sequence length="362" mass="39897">MDERHRPLRRNDFEVAIICALPLEANAVLCSLDEIWHDAHNTYGRAVGDDNAYDFGRSGRHSVVVVTLPGMGKVPASTAASYLRMSFSSIKLVLLVGVCGAVPRTDRTEIILGDVVISQSIVELDRGRQYPNGFKRKDTILDSHGRPNEDILGLLQRWKATLHLKNLQKKTTENLKTLLQHPYSEARYPGATEDKLFEPDYIHRHHFGCGICNIPAAPDSVCEAALTAACDELQCDESKLVPRTRLRERDTDGEIPTPLIHFGLIGTADTVQKSAAHRDKHAESEGVIAFEMEGAGVWNKFNCLIIKGVCDYADSHKNKNWQNYAAAVAASVAKEILGQYVSHDQPSQPGTPNGEASDHLGL</sequence>
<comment type="caution">
    <text evidence="3">The sequence shown here is derived from an EMBL/GenBank/DDBJ whole genome shotgun (WGS) entry which is preliminary data.</text>
</comment>
<evidence type="ECO:0000259" key="2">
    <source>
        <dbReference type="Pfam" id="PF01048"/>
    </source>
</evidence>
<protein>
    <submittedName>
        <fullName evidence="3">Unnamed protein product</fullName>
    </submittedName>
</protein>
<dbReference type="AlphaFoldDB" id="A0AAN5BTM1"/>
<name>A0AAN5BTM1_ASPOZ</name>
<feature type="domain" description="Nucleoside phosphorylase" evidence="2">
    <location>
        <begin position="15"/>
        <end position="334"/>
    </location>
</feature>
<dbReference type="GO" id="GO:0003824">
    <property type="term" value="F:catalytic activity"/>
    <property type="evidence" value="ECO:0007669"/>
    <property type="project" value="InterPro"/>
</dbReference>
<dbReference type="EMBL" id="BSYA01000010">
    <property type="protein sequence ID" value="GMG24306.1"/>
    <property type="molecule type" value="Genomic_DNA"/>
</dbReference>
<proteinExistence type="predicted"/>
<dbReference type="PANTHER" id="PTHR46082">
    <property type="entry name" value="ATP/GTP-BINDING PROTEIN-RELATED"/>
    <property type="match status" value="1"/>
</dbReference>
<accession>A0AAN5BTM1</accession>
<organism evidence="3 4">
    <name type="scientific">Aspergillus oryzae</name>
    <name type="common">Yellow koji mold</name>
    <dbReference type="NCBI Taxonomy" id="5062"/>
    <lineage>
        <taxon>Eukaryota</taxon>
        <taxon>Fungi</taxon>
        <taxon>Dikarya</taxon>
        <taxon>Ascomycota</taxon>
        <taxon>Pezizomycotina</taxon>
        <taxon>Eurotiomycetes</taxon>
        <taxon>Eurotiomycetidae</taxon>
        <taxon>Eurotiales</taxon>
        <taxon>Aspergillaceae</taxon>
        <taxon>Aspergillus</taxon>
        <taxon>Aspergillus subgen. Circumdati</taxon>
    </lineage>
</organism>
<dbReference type="Gene3D" id="3.40.50.1580">
    <property type="entry name" value="Nucleoside phosphorylase domain"/>
    <property type="match status" value="1"/>
</dbReference>
<dbReference type="PANTHER" id="PTHR46082:SF6">
    <property type="entry name" value="AAA+ ATPASE DOMAIN-CONTAINING PROTEIN-RELATED"/>
    <property type="match status" value="1"/>
</dbReference>
<dbReference type="InterPro" id="IPR035994">
    <property type="entry name" value="Nucleoside_phosphorylase_sf"/>
</dbReference>
<evidence type="ECO:0000256" key="1">
    <source>
        <dbReference type="SAM" id="MobiDB-lite"/>
    </source>
</evidence>
<reference evidence="3" key="1">
    <citation type="submission" date="2023-04" db="EMBL/GenBank/DDBJ databases">
        <title>Aspergillus oryzae NBRC 4228.</title>
        <authorList>
            <person name="Ichikawa N."/>
            <person name="Sato H."/>
            <person name="Tonouchi N."/>
        </authorList>
    </citation>
    <scope>NUCLEOTIDE SEQUENCE</scope>
    <source>
        <strain evidence="3">NBRC 4228</strain>
    </source>
</reference>
<feature type="region of interest" description="Disordered" evidence="1">
    <location>
        <begin position="342"/>
        <end position="362"/>
    </location>
</feature>